<name>A0A1C7I4I8_9FIRM</name>
<evidence type="ECO:0000256" key="6">
    <source>
        <dbReference type="ARBA" id="ARBA00044907"/>
    </source>
</evidence>
<dbReference type="EC" id="5.3.1.15" evidence="8"/>
<proteinExistence type="inferred from homology"/>
<dbReference type="RefSeq" id="WP_065540752.1">
    <property type="nucleotide sequence ID" value="NZ_CP015405.2"/>
</dbReference>
<accession>A0A1C7I4I8</accession>
<dbReference type="InterPro" id="IPR010864">
    <property type="entry name" value="D-lyxose_isomer"/>
</dbReference>
<keyword evidence="4 9" id="KW-0413">Isomerase</keyword>
<dbReference type="InterPro" id="IPR011051">
    <property type="entry name" value="RmlC_Cupin_sf"/>
</dbReference>
<evidence type="ECO:0000313" key="9">
    <source>
        <dbReference type="EMBL" id="ANU74521.1"/>
    </source>
</evidence>
<evidence type="ECO:0000256" key="1">
    <source>
        <dbReference type="ARBA" id="ARBA00001936"/>
    </source>
</evidence>
<protein>
    <recommendedName>
        <fullName evidence="8">D-lyxose ketol-isomerase</fullName>
        <ecNumber evidence="8">5.3.1.15</ecNumber>
    </recommendedName>
</protein>
<evidence type="ECO:0000256" key="5">
    <source>
        <dbReference type="ARBA" id="ARBA00023277"/>
    </source>
</evidence>
<dbReference type="GO" id="GO:0047828">
    <property type="term" value="F:D-lyxose ketol-isomerase activity"/>
    <property type="evidence" value="ECO:0007669"/>
    <property type="project" value="UniProtKB-EC"/>
</dbReference>
<evidence type="ECO:0000256" key="3">
    <source>
        <dbReference type="ARBA" id="ARBA00023211"/>
    </source>
</evidence>
<dbReference type="Gene3D" id="2.60.120.10">
    <property type="entry name" value="Jelly Rolls"/>
    <property type="match status" value="1"/>
</dbReference>
<dbReference type="EMBL" id="CP015405">
    <property type="protein sequence ID" value="ANU74521.1"/>
    <property type="molecule type" value="Genomic_DNA"/>
</dbReference>
<evidence type="ECO:0000256" key="4">
    <source>
        <dbReference type="ARBA" id="ARBA00023235"/>
    </source>
</evidence>
<gene>
    <name evidence="9" type="ORF">A4V09_01335</name>
</gene>
<evidence type="ECO:0000256" key="7">
    <source>
        <dbReference type="ARBA" id="ARBA00044951"/>
    </source>
</evidence>
<dbReference type="InterPro" id="IPR014710">
    <property type="entry name" value="RmlC-like_jellyroll"/>
</dbReference>
<dbReference type="STRING" id="1796616.A4V09_01335"/>
<keyword evidence="3" id="KW-0464">Manganese</keyword>
<organism evidence="9 10">
    <name type="scientific">Blautia pseudococcoides</name>
    <dbReference type="NCBI Taxonomy" id="1796616"/>
    <lineage>
        <taxon>Bacteria</taxon>
        <taxon>Bacillati</taxon>
        <taxon>Bacillota</taxon>
        <taxon>Clostridia</taxon>
        <taxon>Lachnospirales</taxon>
        <taxon>Lachnospiraceae</taxon>
        <taxon>Blautia</taxon>
    </lineage>
</organism>
<dbReference type="AlphaFoldDB" id="A0A1C7I4I8"/>
<dbReference type="GO" id="GO:0046872">
    <property type="term" value="F:metal ion binding"/>
    <property type="evidence" value="ECO:0007669"/>
    <property type="project" value="UniProtKB-KW"/>
</dbReference>
<keyword evidence="2" id="KW-0479">Metal-binding</keyword>
<keyword evidence="5" id="KW-0119">Carbohydrate metabolism</keyword>
<dbReference type="SUPFAM" id="SSF51182">
    <property type="entry name" value="RmlC-like cupins"/>
    <property type="match status" value="1"/>
</dbReference>
<evidence type="ECO:0000256" key="2">
    <source>
        <dbReference type="ARBA" id="ARBA00022723"/>
    </source>
</evidence>
<reference evidence="9" key="1">
    <citation type="submission" date="2017-04" db="EMBL/GenBank/DDBJ databases">
        <title>Complete Genome Sequences of Twelve Strains of a Stable Defined Moderately Diverse Mouse Microbiota 2 (sDMDMm2).</title>
        <authorList>
            <person name="Uchimura Y."/>
            <person name="Wyss M."/>
            <person name="Brugiroux S."/>
            <person name="Limenitakis J.P."/>
            <person name="Stecher B."/>
            <person name="McCoy K.D."/>
            <person name="Macpherson A.J."/>
        </authorList>
    </citation>
    <scope>NUCLEOTIDE SEQUENCE</scope>
    <source>
        <strain evidence="9">YL58</strain>
    </source>
</reference>
<keyword evidence="10" id="KW-1185">Reference proteome</keyword>
<dbReference type="Proteomes" id="UP000092574">
    <property type="component" value="Chromosome"/>
</dbReference>
<sequence length="233" mass="26752">MKRSDLNKIISEAIDFAEDKGIKFPPFAKWSVEDWKKVGEQEKELVDNMLGWDVTDFGSGDFRKCGLLIFTFRNGNFHDKETYPKPYAEKLLLVDDGQELPYHFHWSKMEDIINRGGGNLIVQLYNADENEGFAHTDVTVTIDGQKRKIPAGGKVTLQPGQSITLLPGQYHRWEGEKGTGKVMLFEVSTTNDDMTDNRFYEAKERIPNIVEDVAPQYLIFDDYKEYVSLNRGQ</sequence>
<dbReference type="Pfam" id="PF07385">
    <property type="entry name" value="Lyx_isomer"/>
    <property type="match status" value="1"/>
</dbReference>
<dbReference type="InterPro" id="IPR047581">
    <property type="entry name" value="EcSI_cupin"/>
</dbReference>
<evidence type="ECO:0000256" key="8">
    <source>
        <dbReference type="ARBA" id="ARBA00044972"/>
    </source>
</evidence>
<comment type="similarity">
    <text evidence="7">Belongs to the D-lyxose ketol-isomerase family.</text>
</comment>
<dbReference type="KEGG" id="byl:A4V09_01335"/>
<comment type="catalytic activity">
    <reaction evidence="6">
        <text>D-lyxose = D-xylulose</text>
        <dbReference type="Rhea" id="RHEA:14201"/>
        <dbReference type="ChEBI" id="CHEBI:16789"/>
        <dbReference type="ChEBI" id="CHEBI:17140"/>
        <dbReference type="EC" id="5.3.1.15"/>
    </reaction>
</comment>
<evidence type="ECO:0000313" key="10">
    <source>
        <dbReference type="Proteomes" id="UP000092574"/>
    </source>
</evidence>
<comment type="cofactor">
    <cofactor evidence="1">
        <name>Mn(2+)</name>
        <dbReference type="ChEBI" id="CHEBI:29035"/>
    </cofactor>
</comment>
<dbReference type="OrthoDB" id="27002at2"/>
<dbReference type="CDD" id="cd20309">
    <property type="entry name" value="cupin_EcSI"/>
    <property type="match status" value="1"/>
</dbReference>